<dbReference type="Pfam" id="PF00171">
    <property type="entry name" value="Aldedh"/>
    <property type="match status" value="1"/>
</dbReference>
<sequence>MADHVNGNSDSPVKLPTIKFTRLFINGEFVDSVSGKTFETIDPRTGGVIARVAEGDKEDVDLAVRAARQAFDEGPWPRMSGAVSNLIYLCLSNKL</sequence>
<keyword evidence="3" id="KW-1185">Reference proteome</keyword>
<feature type="domain" description="Aldehyde dehydrogenase" evidence="1">
    <location>
        <begin position="29"/>
        <end position="80"/>
    </location>
</feature>
<organism evidence="2 3">
    <name type="scientific">Salix viminalis</name>
    <name type="common">Common osier</name>
    <name type="synonym">Basket willow</name>
    <dbReference type="NCBI Taxonomy" id="40686"/>
    <lineage>
        <taxon>Eukaryota</taxon>
        <taxon>Viridiplantae</taxon>
        <taxon>Streptophyta</taxon>
        <taxon>Embryophyta</taxon>
        <taxon>Tracheophyta</taxon>
        <taxon>Spermatophyta</taxon>
        <taxon>Magnoliopsida</taxon>
        <taxon>eudicotyledons</taxon>
        <taxon>Gunneridae</taxon>
        <taxon>Pentapetalae</taxon>
        <taxon>rosids</taxon>
        <taxon>fabids</taxon>
        <taxon>Malpighiales</taxon>
        <taxon>Salicaceae</taxon>
        <taxon>Saliceae</taxon>
        <taxon>Salix</taxon>
    </lineage>
</organism>
<dbReference type="InterPro" id="IPR016162">
    <property type="entry name" value="Ald_DH_N"/>
</dbReference>
<reference evidence="2 3" key="1">
    <citation type="journal article" date="2023" name="Int. J. Mol. Sci.">
        <title>De Novo Assembly and Annotation of 11 Diverse Shrub Willow (Salix) Genomes Reveals Novel Gene Organization in Sex-Linked Regions.</title>
        <authorList>
            <person name="Hyden B."/>
            <person name="Feng K."/>
            <person name="Yates T.B."/>
            <person name="Jawdy S."/>
            <person name="Cereghino C."/>
            <person name="Smart L.B."/>
            <person name="Muchero W."/>
        </authorList>
    </citation>
    <scope>NUCLEOTIDE SEQUENCE [LARGE SCALE GENOMIC DNA]</scope>
    <source>
        <tissue evidence="2">Shoot tip</tissue>
    </source>
</reference>
<name>A0A9Q0SE63_SALVM</name>
<comment type="caution">
    <text evidence="2">The sequence shown here is derived from an EMBL/GenBank/DDBJ whole genome shotgun (WGS) entry which is preliminary data.</text>
</comment>
<dbReference type="EMBL" id="JAPFFL010000017">
    <property type="protein sequence ID" value="KAJ6673680.1"/>
    <property type="molecule type" value="Genomic_DNA"/>
</dbReference>
<evidence type="ECO:0000313" key="2">
    <source>
        <dbReference type="EMBL" id="KAJ6673680.1"/>
    </source>
</evidence>
<dbReference type="SUPFAM" id="SSF53720">
    <property type="entry name" value="ALDH-like"/>
    <property type="match status" value="1"/>
</dbReference>
<protein>
    <submittedName>
        <fullName evidence="2">ALDEHYDE DEHYDROGENASE-RELATED</fullName>
    </submittedName>
</protein>
<dbReference type="PANTHER" id="PTHR11699">
    <property type="entry name" value="ALDEHYDE DEHYDROGENASE-RELATED"/>
    <property type="match status" value="1"/>
</dbReference>
<dbReference type="Proteomes" id="UP001151529">
    <property type="component" value="Chromosome 18"/>
</dbReference>
<dbReference type="InterPro" id="IPR016161">
    <property type="entry name" value="Ald_DH/histidinol_DH"/>
</dbReference>
<dbReference type="Gene3D" id="3.40.605.10">
    <property type="entry name" value="Aldehyde Dehydrogenase, Chain A, domain 1"/>
    <property type="match status" value="1"/>
</dbReference>
<dbReference type="GO" id="GO:0016491">
    <property type="term" value="F:oxidoreductase activity"/>
    <property type="evidence" value="ECO:0007669"/>
    <property type="project" value="InterPro"/>
</dbReference>
<proteinExistence type="predicted"/>
<dbReference type="InterPro" id="IPR015590">
    <property type="entry name" value="Aldehyde_DH_dom"/>
</dbReference>
<evidence type="ECO:0000259" key="1">
    <source>
        <dbReference type="Pfam" id="PF00171"/>
    </source>
</evidence>
<evidence type="ECO:0000313" key="3">
    <source>
        <dbReference type="Proteomes" id="UP001151529"/>
    </source>
</evidence>
<gene>
    <name evidence="2" type="ORF">OIU85_012667</name>
</gene>
<accession>A0A9Q0SE63</accession>
<dbReference type="OrthoDB" id="310895at2759"/>
<dbReference type="AlphaFoldDB" id="A0A9Q0SE63"/>